<sequence length="320" mass="37314">MIKFFDFCAGIGGGRIALEKNGLECVGHSEIDKYTSKTYELFFDDERNYGDLTKLNILDLPKFEFLIAGFPCQTFSIVGKRAGFDDERGKIIYSLIQIMKHMKNKYFILENVKGLVNHNKGKTFNTIKTELEKIGYNIYYKVLNSLDFGVPQARERIYIVGFLKEYDNGNFVFPSKFESNKTFHYFLDSENNTELDIQDKTFQKYLSNKYNNQKFTNDEILGWENCVIDWRQSDLRKYNQFFPTLRTGRHGLLYVQNKKIKKLNGYEALLIQGFPKNIAKKVKKYNLNNNKVLSQAGNAMTVNVIDAIVQNMLRNIKNKE</sequence>
<dbReference type="Gene3D" id="3.40.50.150">
    <property type="entry name" value="Vaccinia Virus protein VP39"/>
    <property type="match status" value="1"/>
</dbReference>
<evidence type="ECO:0000256" key="2">
    <source>
        <dbReference type="ARBA" id="ARBA00022679"/>
    </source>
</evidence>
<evidence type="ECO:0000256" key="1">
    <source>
        <dbReference type="ARBA" id="ARBA00022603"/>
    </source>
</evidence>
<proteinExistence type="inferred from homology"/>
<dbReference type="Pfam" id="PF00145">
    <property type="entry name" value="DNA_methylase"/>
    <property type="match status" value="1"/>
</dbReference>
<dbReference type="InterPro" id="IPR001525">
    <property type="entry name" value="C5_MeTfrase"/>
</dbReference>
<dbReference type="GO" id="GO:0003886">
    <property type="term" value="F:DNA (cytosine-5-)-methyltransferase activity"/>
    <property type="evidence" value="ECO:0007669"/>
    <property type="project" value="UniProtKB-EC"/>
</dbReference>
<comment type="similarity">
    <text evidence="5 6">Belongs to the class I-like SAM-binding methyltransferase superfamily. C5-methyltransferase family.</text>
</comment>
<dbReference type="REBASE" id="298163">
    <property type="entry name" value="M.Mgl10194ORF742P"/>
</dbReference>
<evidence type="ECO:0000256" key="5">
    <source>
        <dbReference type="PROSITE-ProRule" id="PRU01016"/>
    </source>
</evidence>
<protein>
    <recommendedName>
        <fullName evidence="7">Cytosine-specific methyltransferase</fullName>
        <ecNumber evidence="7">2.1.1.37</ecNumber>
    </recommendedName>
</protein>
<dbReference type="PANTHER" id="PTHR46098:SF1">
    <property type="entry name" value="TRNA (CYTOSINE(38)-C(5))-METHYLTRANSFERASE"/>
    <property type="match status" value="1"/>
</dbReference>
<dbReference type="PRINTS" id="PR00105">
    <property type="entry name" value="C5METTRFRASE"/>
</dbReference>
<feature type="active site" evidence="5">
    <location>
        <position position="72"/>
    </location>
</feature>
<evidence type="ECO:0000256" key="4">
    <source>
        <dbReference type="ARBA" id="ARBA00022747"/>
    </source>
</evidence>
<keyword evidence="4" id="KW-0680">Restriction system</keyword>
<dbReference type="EC" id="2.1.1.37" evidence="7"/>
<dbReference type="GO" id="GO:0032259">
    <property type="term" value="P:methylation"/>
    <property type="evidence" value="ECO:0007669"/>
    <property type="project" value="UniProtKB-KW"/>
</dbReference>
<dbReference type="PROSITE" id="PS00094">
    <property type="entry name" value="C5_MTASE_1"/>
    <property type="match status" value="1"/>
</dbReference>
<dbReference type="RefSeq" id="WP_084262970.1">
    <property type="nucleotide sequence ID" value="NZ_LR215024.1"/>
</dbReference>
<dbReference type="SUPFAM" id="SSF53335">
    <property type="entry name" value="S-adenosyl-L-methionine-dependent methyltransferases"/>
    <property type="match status" value="1"/>
</dbReference>
<organism evidence="8 9">
    <name type="scientific">Mycoplasmopsis glycophila</name>
    <dbReference type="NCBI Taxonomy" id="171285"/>
    <lineage>
        <taxon>Bacteria</taxon>
        <taxon>Bacillati</taxon>
        <taxon>Mycoplasmatota</taxon>
        <taxon>Mycoplasmoidales</taxon>
        <taxon>Metamycoplasmataceae</taxon>
        <taxon>Mycoplasmopsis</taxon>
    </lineage>
</organism>
<keyword evidence="2 5" id="KW-0808">Transferase</keyword>
<accession>A0A449AWW7</accession>
<evidence type="ECO:0000256" key="7">
    <source>
        <dbReference type="RuleBase" id="RU000417"/>
    </source>
</evidence>
<comment type="catalytic activity">
    <reaction evidence="7">
        <text>a 2'-deoxycytidine in DNA + S-adenosyl-L-methionine = a 5-methyl-2'-deoxycytidine in DNA + S-adenosyl-L-homocysteine + H(+)</text>
        <dbReference type="Rhea" id="RHEA:13681"/>
        <dbReference type="Rhea" id="RHEA-COMP:11369"/>
        <dbReference type="Rhea" id="RHEA-COMP:11370"/>
        <dbReference type="ChEBI" id="CHEBI:15378"/>
        <dbReference type="ChEBI" id="CHEBI:57856"/>
        <dbReference type="ChEBI" id="CHEBI:59789"/>
        <dbReference type="ChEBI" id="CHEBI:85452"/>
        <dbReference type="ChEBI" id="CHEBI:85454"/>
        <dbReference type="EC" id="2.1.1.37"/>
    </reaction>
</comment>
<dbReference type="InterPro" id="IPR029063">
    <property type="entry name" value="SAM-dependent_MTases_sf"/>
</dbReference>
<dbReference type="AlphaFoldDB" id="A0A449AWW7"/>
<name>A0A449AWW7_9BACT</name>
<gene>
    <name evidence="8" type="primary">dcm_2</name>
    <name evidence="8" type="ORF">NCTC10194_00742</name>
</gene>
<keyword evidence="9" id="KW-1185">Reference proteome</keyword>
<dbReference type="Proteomes" id="UP000290815">
    <property type="component" value="Chromosome"/>
</dbReference>
<evidence type="ECO:0000256" key="3">
    <source>
        <dbReference type="ARBA" id="ARBA00022691"/>
    </source>
</evidence>
<evidence type="ECO:0000313" key="9">
    <source>
        <dbReference type="Proteomes" id="UP000290815"/>
    </source>
</evidence>
<evidence type="ECO:0000313" key="8">
    <source>
        <dbReference type="EMBL" id="VEU71270.1"/>
    </source>
</evidence>
<dbReference type="EMBL" id="LR215024">
    <property type="protein sequence ID" value="VEU71270.1"/>
    <property type="molecule type" value="Genomic_DNA"/>
</dbReference>
<evidence type="ECO:0000256" key="6">
    <source>
        <dbReference type="RuleBase" id="RU000416"/>
    </source>
</evidence>
<dbReference type="GO" id="GO:0009307">
    <property type="term" value="P:DNA restriction-modification system"/>
    <property type="evidence" value="ECO:0007669"/>
    <property type="project" value="UniProtKB-KW"/>
</dbReference>
<dbReference type="NCBIfam" id="TIGR00675">
    <property type="entry name" value="dcm"/>
    <property type="match status" value="1"/>
</dbReference>
<dbReference type="Gene3D" id="3.90.120.10">
    <property type="entry name" value="DNA Methylase, subunit A, domain 2"/>
    <property type="match status" value="1"/>
</dbReference>
<keyword evidence="3 5" id="KW-0949">S-adenosyl-L-methionine</keyword>
<reference evidence="8 9" key="1">
    <citation type="submission" date="2019-01" db="EMBL/GenBank/DDBJ databases">
        <authorList>
            <consortium name="Pathogen Informatics"/>
        </authorList>
    </citation>
    <scope>NUCLEOTIDE SEQUENCE [LARGE SCALE GENOMIC DNA]</scope>
    <source>
        <strain evidence="8 9">NCTC10194</strain>
    </source>
</reference>
<dbReference type="InterPro" id="IPR050750">
    <property type="entry name" value="C5-MTase"/>
</dbReference>
<dbReference type="InterPro" id="IPR018117">
    <property type="entry name" value="C5_DNA_meth_AS"/>
</dbReference>
<keyword evidence="1 5" id="KW-0489">Methyltransferase</keyword>
<dbReference type="PANTHER" id="PTHR46098">
    <property type="entry name" value="TRNA (CYTOSINE(38)-C(5))-METHYLTRANSFERASE"/>
    <property type="match status" value="1"/>
</dbReference>
<dbReference type="PROSITE" id="PS51679">
    <property type="entry name" value="SAM_MT_C5"/>
    <property type="match status" value="1"/>
</dbReference>
<dbReference type="KEGG" id="mgly:NCTC10194_00742"/>
<dbReference type="CDD" id="cd00315">
    <property type="entry name" value="Cyt_C5_DNA_methylase"/>
    <property type="match status" value="1"/>
</dbReference>